<proteinExistence type="predicted"/>
<accession>A0A1G6P7N6</accession>
<dbReference type="Gene3D" id="3.90.176.10">
    <property type="entry name" value="Toxin ADP-ribosyltransferase, Chain A, domain 1"/>
    <property type="match status" value="1"/>
</dbReference>
<keyword evidence="4" id="KW-0808">Transferase</keyword>
<protein>
    <submittedName>
        <fullName evidence="4">ADP-ribosyltransferase exoenzyme</fullName>
    </submittedName>
</protein>
<feature type="region of interest" description="Disordered" evidence="1">
    <location>
        <begin position="70"/>
        <end position="93"/>
    </location>
</feature>
<evidence type="ECO:0000259" key="2">
    <source>
        <dbReference type="Pfam" id="PF03496"/>
    </source>
</evidence>
<feature type="domain" description="ADP ribosyltransferase" evidence="2">
    <location>
        <begin position="466"/>
        <end position="633"/>
    </location>
</feature>
<evidence type="ECO:0000313" key="5">
    <source>
        <dbReference type="Proteomes" id="UP000182100"/>
    </source>
</evidence>
<sequence length="649" mass="69551">MGVLDDLGDDLGKLKDGLDSGLRIVEHGVDAGKRVVGEGVDWGTDRLGEGLDRVGLKGAADAVEDWGDELASDLGATPGEQQLGQTGEAGELVHGNPERIRSSAAHLRDFSTAFDKVGSGMKKVDSSRWRGEGGDTFREKFGVHPAKWLRAADACETAAGALESYADTVTWAQGQAQEAIALYRRGRRASEQAVEAHNERVDAYNARIGAGQDPGPAPGPFRDPGKETVRQAREKLAEARRQRNTAASDAERSIRKALAHAPAEPPPLERIGNNLVDGFIAGNIESTHLVGGVVKGTAGLLTFVRGVNPVDPYNLTHPAEYLENTSMTLSGLVSTVAHPDRAVTAAVEGFKKDPSEFIGRLVPELLGTKGAGVARGGLRLAVREGVEGGVGTGIRDGVEAGARPRSPLDDATGTHRPDSPGEGFGYRPQVTNDVWDGLSPEQRHQVAAAELEQGARSFADPDAAISYGRDNWNRYVDDLPPETRQALRDYTGEPPYPGAPGYATYREMNGFLRGDPELGTPEVLNNIREVDRALAGNPLPEDVMVVRGSGVNHIDFDDVDDLVGRTVTDPAYTSTSLGNHPVPSFEGKEAVLRLRVPEGTHAAWVERVSDFGVIERELLLGRGMRYKVTRAFADDTGQLQIYGEVLPRD</sequence>
<dbReference type="SUPFAM" id="SSF56399">
    <property type="entry name" value="ADP-ribosylation"/>
    <property type="match status" value="1"/>
</dbReference>
<dbReference type="Proteomes" id="UP000182100">
    <property type="component" value="Unassembled WGS sequence"/>
</dbReference>
<evidence type="ECO:0000313" key="4">
    <source>
        <dbReference type="EMBL" id="SDC76008.1"/>
    </source>
</evidence>
<dbReference type="Pfam" id="PF03496">
    <property type="entry name" value="ADPrib_exo_Tox"/>
    <property type="match status" value="1"/>
</dbReference>
<dbReference type="PROSITE" id="PS51996">
    <property type="entry name" value="TR_MART"/>
    <property type="match status" value="1"/>
</dbReference>
<dbReference type="EMBL" id="FMZK01000003">
    <property type="protein sequence ID" value="SDC76008.1"/>
    <property type="molecule type" value="Genomic_DNA"/>
</dbReference>
<reference evidence="5" key="1">
    <citation type="submission" date="2016-10" db="EMBL/GenBank/DDBJ databases">
        <authorList>
            <person name="Varghese N."/>
            <person name="Submissions S."/>
        </authorList>
    </citation>
    <scope>NUCLEOTIDE SEQUENCE [LARGE SCALE GENOMIC DNA]</scope>
    <source>
        <strain evidence="5">CGMCC 4.3504</strain>
    </source>
</reference>
<dbReference type="RefSeq" id="WP_055570311.1">
    <property type="nucleotide sequence ID" value="NZ_FMZK01000003.1"/>
</dbReference>
<dbReference type="Pfam" id="PF21725">
    <property type="entry name" value="T7SS_signal"/>
    <property type="match status" value="1"/>
</dbReference>
<organism evidence="4 5">
    <name type="scientific">Streptomyces prasinopilosus</name>
    <dbReference type="NCBI Taxonomy" id="67344"/>
    <lineage>
        <taxon>Bacteria</taxon>
        <taxon>Bacillati</taxon>
        <taxon>Actinomycetota</taxon>
        <taxon>Actinomycetes</taxon>
        <taxon>Kitasatosporales</taxon>
        <taxon>Streptomycetaceae</taxon>
        <taxon>Streptomyces</taxon>
    </lineage>
</organism>
<dbReference type="GO" id="GO:0005576">
    <property type="term" value="C:extracellular region"/>
    <property type="evidence" value="ECO:0007669"/>
    <property type="project" value="InterPro"/>
</dbReference>
<evidence type="ECO:0000256" key="1">
    <source>
        <dbReference type="SAM" id="MobiDB-lite"/>
    </source>
</evidence>
<feature type="domain" description="Putative T7SS secretion signal" evidence="3">
    <location>
        <begin position="25"/>
        <end position="265"/>
    </location>
</feature>
<dbReference type="AlphaFoldDB" id="A0A1G6P7N6"/>
<feature type="region of interest" description="Disordered" evidence="1">
    <location>
        <begin position="209"/>
        <end position="230"/>
    </location>
</feature>
<evidence type="ECO:0000259" key="3">
    <source>
        <dbReference type="Pfam" id="PF21725"/>
    </source>
</evidence>
<dbReference type="GO" id="GO:0016740">
    <property type="term" value="F:transferase activity"/>
    <property type="evidence" value="ECO:0007669"/>
    <property type="project" value="UniProtKB-KW"/>
</dbReference>
<dbReference type="STRING" id="67344.SAMN05216505_103453"/>
<dbReference type="InterPro" id="IPR003540">
    <property type="entry name" value="ADP-ribosyltransferase"/>
</dbReference>
<gene>
    <name evidence="4" type="ORF">SAMN05216505_103453</name>
</gene>
<feature type="compositionally biased region" description="Basic and acidic residues" evidence="1">
    <location>
        <begin position="406"/>
        <end position="419"/>
    </location>
</feature>
<keyword evidence="5" id="KW-1185">Reference proteome</keyword>
<feature type="region of interest" description="Disordered" evidence="1">
    <location>
        <begin position="392"/>
        <end position="427"/>
    </location>
</feature>
<name>A0A1G6P7N6_9ACTN</name>
<dbReference type="InterPro" id="IPR049082">
    <property type="entry name" value="T7SS_signal"/>
</dbReference>